<evidence type="ECO:0000259" key="5">
    <source>
        <dbReference type="PROSITE" id="PS50977"/>
    </source>
</evidence>
<dbReference type="InterPro" id="IPR036271">
    <property type="entry name" value="Tet_transcr_reg_TetR-rel_C_sf"/>
</dbReference>
<gene>
    <name evidence="6" type="ORF">G1H10_25735</name>
</gene>
<evidence type="ECO:0000313" key="7">
    <source>
        <dbReference type="Proteomes" id="UP000475214"/>
    </source>
</evidence>
<feature type="DNA-binding region" description="H-T-H motif" evidence="4">
    <location>
        <begin position="28"/>
        <end position="47"/>
    </location>
</feature>
<dbReference type="SUPFAM" id="SSF46689">
    <property type="entry name" value="Homeodomain-like"/>
    <property type="match status" value="1"/>
</dbReference>
<keyword evidence="7" id="KW-1185">Reference proteome</keyword>
<evidence type="ECO:0000313" key="6">
    <source>
        <dbReference type="EMBL" id="NEE03572.1"/>
    </source>
</evidence>
<protein>
    <submittedName>
        <fullName evidence="6">TetR/AcrR family transcriptional regulator</fullName>
    </submittedName>
</protein>
<keyword evidence="3" id="KW-0804">Transcription</keyword>
<keyword evidence="2 4" id="KW-0238">DNA-binding</keyword>
<name>A0A6L9SGL1_9ACTN</name>
<dbReference type="Pfam" id="PF00440">
    <property type="entry name" value="TetR_N"/>
    <property type="match status" value="1"/>
</dbReference>
<dbReference type="PANTHER" id="PTHR30055">
    <property type="entry name" value="HTH-TYPE TRANSCRIPTIONAL REGULATOR RUTR"/>
    <property type="match status" value="1"/>
</dbReference>
<dbReference type="PANTHER" id="PTHR30055:SF234">
    <property type="entry name" value="HTH-TYPE TRANSCRIPTIONAL REGULATOR BETI"/>
    <property type="match status" value="1"/>
</dbReference>
<keyword evidence="1" id="KW-0805">Transcription regulation</keyword>
<dbReference type="RefSeq" id="WP_163743337.1">
    <property type="nucleotide sequence ID" value="NZ_JAAGOA010000023.1"/>
</dbReference>
<evidence type="ECO:0000256" key="3">
    <source>
        <dbReference type="ARBA" id="ARBA00023163"/>
    </source>
</evidence>
<comment type="caution">
    <text evidence="6">The sequence shown here is derived from an EMBL/GenBank/DDBJ whole genome shotgun (WGS) entry which is preliminary data.</text>
</comment>
<accession>A0A6L9SGL1</accession>
<dbReference type="GO" id="GO:0000976">
    <property type="term" value="F:transcription cis-regulatory region binding"/>
    <property type="evidence" value="ECO:0007669"/>
    <property type="project" value="TreeGrafter"/>
</dbReference>
<dbReference type="SUPFAM" id="SSF48498">
    <property type="entry name" value="Tetracyclin repressor-like, C-terminal domain"/>
    <property type="match status" value="1"/>
</dbReference>
<dbReference type="AlphaFoldDB" id="A0A6L9SGL1"/>
<organism evidence="6 7">
    <name type="scientific">Phytoactinopolyspora halotolerans</name>
    <dbReference type="NCBI Taxonomy" id="1981512"/>
    <lineage>
        <taxon>Bacteria</taxon>
        <taxon>Bacillati</taxon>
        <taxon>Actinomycetota</taxon>
        <taxon>Actinomycetes</taxon>
        <taxon>Jiangellales</taxon>
        <taxon>Jiangellaceae</taxon>
        <taxon>Phytoactinopolyspora</taxon>
    </lineage>
</organism>
<sequence length="233" mass="25321">MSDRDDVRRRIIDAAAALLRSDGRDAVTTRAVSAAAGVQPPTIYRLFTDMNGLLDAVASDGFARYLEQKHNLALSDDPVEDLRTGWDTHIQFGLENPAHYLLMYGQPTPGHRSEAAERALQRLRMLVERIAVAGRLLVDVETAVSMVHAAGVGLTLSFIEMPPADRDLSLIGRMRDATFAAIIATEPSSPSTVTQRAVGFKAVLDDVVDLYSPGERALLDELLDRVASKASPL</sequence>
<dbReference type="GO" id="GO:0003700">
    <property type="term" value="F:DNA-binding transcription factor activity"/>
    <property type="evidence" value="ECO:0007669"/>
    <property type="project" value="TreeGrafter"/>
</dbReference>
<dbReference type="InterPro" id="IPR009057">
    <property type="entry name" value="Homeodomain-like_sf"/>
</dbReference>
<proteinExistence type="predicted"/>
<feature type="domain" description="HTH tetR-type" evidence="5">
    <location>
        <begin position="5"/>
        <end position="65"/>
    </location>
</feature>
<dbReference type="InterPro" id="IPR001647">
    <property type="entry name" value="HTH_TetR"/>
</dbReference>
<dbReference type="PROSITE" id="PS50977">
    <property type="entry name" value="HTH_TETR_2"/>
    <property type="match status" value="1"/>
</dbReference>
<evidence type="ECO:0000256" key="1">
    <source>
        <dbReference type="ARBA" id="ARBA00023015"/>
    </source>
</evidence>
<reference evidence="6 7" key="1">
    <citation type="submission" date="2020-02" db="EMBL/GenBank/DDBJ databases">
        <authorList>
            <person name="Li X.-J."/>
            <person name="Han X.-M."/>
        </authorList>
    </citation>
    <scope>NUCLEOTIDE SEQUENCE [LARGE SCALE GENOMIC DNA]</scope>
    <source>
        <strain evidence="6 7">CCTCC AB 2017055</strain>
    </source>
</reference>
<dbReference type="Gene3D" id="1.10.357.10">
    <property type="entry name" value="Tetracycline Repressor, domain 2"/>
    <property type="match status" value="1"/>
</dbReference>
<dbReference type="EMBL" id="JAAGOA010000023">
    <property type="protein sequence ID" value="NEE03572.1"/>
    <property type="molecule type" value="Genomic_DNA"/>
</dbReference>
<evidence type="ECO:0000256" key="4">
    <source>
        <dbReference type="PROSITE-ProRule" id="PRU00335"/>
    </source>
</evidence>
<evidence type="ECO:0000256" key="2">
    <source>
        <dbReference type="ARBA" id="ARBA00023125"/>
    </source>
</evidence>
<dbReference type="Proteomes" id="UP000475214">
    <property type="component" value="Unassembled WGS sequence"/>
</dbReference>
<dbReference type="InterPro" id="IPR050109">
    <property type="entry name" value="HTH-type_TetR-like_transc_reg"/>
</dbReference>